<dbReference type="CDD" id="cd07580">
    <property type="entry name" value="nitrilase_2"/>
    <property type="match status" value="1"/>
</dbReference>
<sequence>MDNENTQDLITIACLQFEPRFGDVAGNVDRTIAMIERAADQGAQIVVLPELANTGYIFRSRSEAFRLAEAVPDGPTSKAWAEVAARRGLIVVAGINEREGDQLFNSALIAGPSGILGVYRKLHLWGDENLWFEPGNLGVPVFATPYGRLGVAICYDGWFPEVFRLAAAQGADIVCVPTNWVPIPGQMEGRGPMANILHMAAAHSNSIVIACADRIGTERGQPFLGQSMIVGHTGWPIAGPASADTEEILMATLDSGAARRARNWNTFNHPLRDRRTDVYHATLGAEIRTGQAFSAATGRQQE</sequence>
<feature type="domain" description="CN hydrolase" evidence="2">
    <location>
        <begin position="10"/>
        <end position="255"/>
    </location>
</feature>
<dbReference type="PROSITE" id="PS50263">
    <property type="entry name" value="CN_HYDROLASE"/>
    <property type="match status" value="1"/>
</dbReference>
<evidence type="ECO:0000313" key="4">
    <source>
        <dbReference type="Proteomes" id="UP000297972"/>
    </source>
</evidence>
<accession>A0A4Z1C4B3</accession>
<gene>
    <name evidence="3" type="ORF">E4L95_08870</name>
</gene>
<dbReference type="Pfam" id="PF00795">
    <property type="entry name" value="CN_hydrolase"/>
    <property type="match status" value="1"/>
</dbReference>
<dbReference type="PANTHER" id="PTHR43674">
    <property type="entry name" value="NITRILASE C965.09-RELATED"/>
    <property type="match status" value="1"/>
</dbReference>
<evidence type="ECO:0000313" key="3">
    <source>
        <dbReference type="EMBL" id="TGN61862.1"/>
    </source>
</evidence>
<keyword evidence="1" id="KW-0378">Hydrolase</keyword>
<dbReference type="Gene3D" id="3.60.110.10">
    <property type="entry name" value="Carbon-nitrogen hydrolase"/>
    <property type="match status" value="1"/>
</dbReference>
<dbReference type="PANTHER" id="PTHR43674:SF2">
    <property type="entry name" value="BETA-UREIDOPROPIONASE"/>
    <property type="match status" value="1"/>
</dbReference>
<keyword evidence="4" id="KW-1185">Reference proteome</keyword>
<comment type="caution">
    <text evidence="3">The sequence shown here is derived from an EMBL/GenBank/DDBJ whole genome shotgun (WGS) entry which is preliminary data.</text>
</comment>
<dbReference type="InterPro" id="IPR050345">
    <property type="entry name" value="Aliph_Amidase/BUP"/>
</dbReference>
<evidence type="ECO:0000259" key="2">
    <source>
        <dbReference type="PROSITE" id="PS50263"/>
    </source>
</evidence>
<dbReference type="OrthoDB" id="9803803at2"/>
<dbReference type="GO" id="GO:0050126">
    <property type="term" value="F:N-carbamoylputrescine amidase activity"/>
    <property type="evidence" value="ECO:0007669"/>
    <property type="project" value="TreeGrafter"/>
</dbReference>
<reference evidence="3 4" key="1">
    <citation type="submission" date="2019-03" db="EMBL/GenBank/DDBJ databases">
        <authorList>
            <person name="Li J."/>
        </authorList>
    </citation>
    <scope>NUCLEOTIDE SEQUENCE [LARGE SCALE GENOMIC DNA]</scope>
    <source>
        <strain evidence="3 4">3058</strain>
    </source>
</reference>
<dbReference type="InterPro" id="IPR003010">
    <property type="entry name" value="C-N_Hydrolase"/>
</dbReference>
<dbReference type="GO" id="GO:0033388">
    <property type="term" value="P:putrescine biosynthetic process from arginine"/>
    <property type="evidence" value="ECO:0007669"/>
    <property type="project" value="TreeGrafter"/>
</dbReference>
<evidence type="ECO:0000256" key="1">
    <source>
        <dbReference type="ARBA" id="ARBA00022801"/>
    </source>
</evidence>
<protein>
    <submittedName>
        <fullName evidence="3">Hydratase</fullName>
    </submittedName>
</protein>
<dbReference type="Proteomes" id="UP000297972">
    <property type="component" value="Unassembled WGS sequence"/>
</dbReference>
<name>A0A4Z1C4B3_9RHOB</name>
<organism evidence="3 4">
    <name type="scientific">Paracoccus liaowanqingii</name>
    <dbReference type="NCBI Taxonomy" id="2560053"/>
    <lineage>
        <taxon>Bacteria</taxon>
        <taxon>Pseudomonadati</taxon>
        <taxon>Pseudomonadota</taxon>
        <taxon>Alphaproteobacteria</taxon>
        <taxon>Rhodobacterales</taxon>
        <taxon>Paracoccaceae</taxon>
        <taxon>Paracoccus</taxon>
    </lineage>
</organism>
<dbReference type="EMBL" id="SRPG01000067">
    <property type="protein sequence ID" value="TGN61862.1"/>
    <property type="molecule type" value="Genomic_DNA"/>
</dbReference>
<dbReference type="InterPro" id="IPR036526">
    <property type="entry name" value="C-N_Hydrolase_sf"/>
</dbReference>
<dbReference type="SUPFAM" id="SSF56317">
    <property type="entry name" value="Carbon-nitrogen hydrolase"/>
    <property type="match status" value="1"/>
</dbReference>
<proteinExistence type="predicted"/>
<dbReference type="AlphaFoldDB" id="A0A4Z1C4B3"/>